<feature type="domain" description="DNA polymerase III delta N-terminal" evidence="9">
    <location>
        <begin position="30"/>
        <end position="129"/>
    </location>
</feature>
<dbReference type="Gene3D" id="1.20.272.10">
    <property type="match status" value="1"/>
</dbReference>
<evidence type="ECO:0000256" key="6">
    <source>
        <dbReference type="ARBA" id="ARBA00022932"/>
    </source>
</evidence>
<evidence type="ECO:0000256" key="8">
    <source>
        <dbReference type="ARBA" id="ARBA00049244"/>
    </source>
</evidence>
<dbReference type="OrthoDB" id="106469at2"/>
<evidence type="ECO:0000256" key="1">
    <source>
        <dbReference type="ARBA" id="ARBA00012417"/>
    </source>
</evidence>
<dbReference type="Proteomes" id="UP000292958">
    <property type="component" value="Unassembled WGS sequence"/>
</dbReference>
<sequence>MAPALRSFASTDRFIAEISSPASPSIRAGYVLIGDEIFLYDRCRRAVLSTLVPEGARDFALHDLDLAETSIFEALDRAQTPSLMAPFQVLFLRNLKTLYGRGSKKEEFAAIEAYFRSPNPQALLLFVADHIRIPTDLRRMDYQDKERFERIRETLGDWCGTVELARVDENDAIRWVTDTAESRGVRFDPDAARELVDSLGADMMLISSEFEKLLLYVSAPASNGVILTLSEQSESKGENLSSLPGAPHQSPAEPLARNRVTLGDVETMVLAAKQRSLYELTDAISAKDRPRALALLHGLLNASDGGEDAAIGHLYMLARTFRQMLIILEKNVRDSRAIWQALWQGFRMPPFAAEDLIRQARRYKSRRELTRALRLVARADLELRSSPANKLLVLERLILDLATEPKPSAYEPSHQFAMEL</sequence>
<evidence type="ECO:0000256" key="4">
    <source>
        <dbReference type="ARBA" id="ARBA00022695"/>
    </source>
</evidence>
<dbReference type="Gene3D" id="3.40.50.300">
    <property type="entry name" value="P-loop containing nucleotide triphosphate hydrolases"/>
    <property type="match status" value="1"/>
</dbReference>
<keyword evidence="3" id="KW-0808">Transferase</keyword>
<keyword evidence="6" id="KW-0239">DNA-directed DNA polymerase</keyword>
<evidence type="ECO:0000313" key="12">
    <source>
        <dbReference type="Proteomes" id="UP000292958"/>
    </source>
</evidence>
<dbReference type="Pfam" id="PF21694">
    <property type="entry name" value="DNA_pol3_delta_C"/>
    <property type="match status" value="1"/>
</dbReference>
<accession>A0A4Q7Z0A3</accession>
<evidence type="ECO:0000256" key="7">
    <source>
        <dbReference type="ARBA" id="ARBA00034754"/>
    </source>
</evidence>
<evidence type="ECO:0000259" key="10">
    <source>
        <dbReference type="Pfam" id="PF21694"/>
    </source>
</evidence>
<dbReference type="EC" id="2.7.7.7" evidence="1"/>
<evidence type="ECO:0000259" key="9">
    <source>
        <dbReference type="Pfam" id="PF06144"/>
    </source>
</evidence>
<dbReference type="EMBL" id="SHKW01000001">
    <property type="protein sequence ID" value="RZU42879.1"/>
    <property type="molecule type" value="Genomic_DNA"/>
</dbReference>
<evidence type="ECO:0000256" key="2">
    <source>
        <dbReference type="ARBA" id="ARBA00017703"/>
    </source>
</evidence>
<dbReference type="Gene3D" id="1.10.8.60">
    <property type="match status" value="1"/>
</dbReference>
<dbReference type="InterPro" id="IPR008921">
    <property type="entry name" value="DNA_pol3_clamp-load_cplx_C"/>
</dbReference>
<dbReference type="PANTHER" id="PTHR34388">
    <property type="entry name" value="DNA POLYMERASE III SUBUNIT DELTA"/>
    <property type="match status" value="1"/>
</dbReference>
<dbReference type="PANTHER" id="PTHR34388:SF1">
    <property type="entry name" value="DNA POLYMERASE III SUBUNIT DELTA"/>
    <property type="match status" value="1"/>
</dbReference>
<evidence type="ECO:0000256" key="5">
    <source>
        <dbReference type="ARBA" id="ARBA00022705"/>
    </source>
</evidence>
<dbReference type="GO" id="GO:0003887">
    <property type="term" value="F:DNA-directed DNA polymerase activity"/>
    <property type="evidence" value="ECO:0007669"/>
    <property type="project" value="UniProtKB-KW"/>
</dbReference>
<dbReference type="Pfam" id="PF06144">
    <property type="entry name" value="DNA_pol3_delta"/>
    <property type="match status" value="1"/>
</dbReference>
<protein>
    <recommendedName>
        <fullName evidence="2">DNA polymerase III subunit delta</fullName>
        <ecNumber evidence="1">2.7.7.7</ecNumber>
    </recommendedName>
</protein>
<dbReference type="GO" id="GO:0009360">
    <property type="term" value="C:DNA polymerase III complex"/>
    <property type="evidence" value="ECO:0007669"/>
    <property type="project" value="InterPro"/>
</dbReference>
<gene>
    <name evidence="11" type="ORF">BDD14_4477</name>
</gene>
<keyword evidence="5" id="KW-0235">DNA replication</keyword>
<feature type="domain" description="DNA polymerase III delta subunit-like C-terminal" evidence="10">
    <location>
        <begin position="276"/>
        <end position="400"/>
    </location>
</feature>
<comment type="catalytic activity">
    <reaction evidence="8">
        <text>DNA(n) + a 2'-deoxyribonucleoside 5'-triphosphate = DNA(n+1) + diphosphate</text>
        <dbReference type="Rhea" id="RHEA:22508"/>
        <dbReference type="Rhea" id="RHEA-COMP:17339"/>
        <dbReference type="Rhea" id="RHEA-COMP:17340"/>
        <dbReference type="ChEBI" id="CHEBI:33019"/>
        <dbReference type="ChEBI" id="CHEBI:61560"/>
        <dbReference type="ChEBI" id="CHEBI:173112"/>
        <dbReference type="EC" id="2.7.7.7"/>
    </reaction>
</comment>
<dbReference type="SUPFAM" id="SSF52540">
    <property type="entry name" value="P-loop containing nucleoside triphosphate hydrolases"/>
    <property type="match status" value="1"/>
</dbReference>
<keyword evidence="4" id="KW-0548">Nucleotidyltransferase</keyword>
<evidence type="ECO:0000313" key="11">
    <source>
        <dbReference type="EMBL" id="RZU42879.1"/>
    </source>
</evidence>
<comment type="similarity">
    <text evidence="7">Belongs to the DNA polymerase HolA subunit family.</text>
</comment>
<dbReference type="GO" id="GO:0006261">
    <property type="term" value="P:DNA-templated DNA replication"/>
    <property type="evidence" value="ECO:0007669"/>
    <property type="project" value="TreeGrafter"/>
</dbReference>
<comment type="caution">
    <text evidence="11">The sequence shown here is derived from an EMBL/GenBank/DDBJ whole genome shotgun (WGS) entry which is preliminary data.</text>
</comment>
<dbReference type="InterPro" id="IPR027417">
    <property type="entry name" value="P-loop_NTPase"/>
</dbReference>
<dbReference type="SUPFAM" id="SSF48019">
    <property type="entry name" value="post-AAA+ oligomerization domain-like"/>
    <property type="match status" value="1"/>
</dbReference>
<dbReference type="NCBIfam" id="TIGR01128">
    <property type="entry name" value="holA"/>
    <property type="match status" value="1"/>
</dbReference>
<dbReference type="AlphaFoldDB" id="A0A4Q7Z0A3"/>
<keyword evidence="12" id="KW-1185">Reference proteome</keyword>
<reference evidence="11 12" key="1">
    <citation type="submission" date="2019-02" db="EMBL/GenBank/DDBJ databases">
        <title>Genomic Encyclopedia of Archaeal and Bacterial Type Strains, Phase II (KMG-II): from individual species to whole genera.</title>
        <authorList>
            <person name="Goeker M."/>
        </authorList>
    </citation>
    <scope>NUCLEOTIDE SEQUENCE [LARGE SCALE GENOMIC DNA]</scope>
    <source>
        <strain evidence="11 12">DSM 18101</strain>
    </source>
</reference>
<name>A0A4Q7Z0A3_9BACT</name>
<dbReference type="RefSeq" id="WP_130421014.1">
    <property type="nucleotide sequence ID" value="NZ_SHKW01000001.1"/>
</dbReference>
<organism evidence="11 12">
    <name type="scientific">Edaphobacter modestus</name>
    <dbReference type="NCBI Taxonomy" id="388466"/>
    <lineage>
        <taxon>Bacteria</taxon>
        <taxon>Pseudomonadati</taxon>
        <taxon>Acidobacteriota</taxon>
        <taxon>Terriglobia</taxon>
        <taxon>Terriglobales</taxon>
        <taxon>Acidobacteriaceae</taxon>
        <taxon>Edaphobacter</taxon>
    </lineage>
</organism>
<dbReference type="InterPro" id="IPR048466">
    <property type="entry name" value="DNA_pol3_delta-like_C"/>
</dbReference>
<dbReference type="InterPro" id="IPR010372">
    <property type="entry name" value="DNA_pol3_delta_N"/>
</dbReference>
<evidence type="ECO:0000256" key="3">
    <source>
        <dbReference type="ARBA" id="ARBA00022679"/>
    </source>
</evidence>
<dbReference type="GO" id="GO:0003677">
    <property type="term" value="F:DNA binding"/>
    <property type="evidence" value="ECO:0007669"/>
    <property type="project" value="InterPro"/>
</dbReference>
<proteinExistence type="inferred from homology"/>
<dbReference type="InterPro" id="IPR005790">
    <property type="entry name" value="DNA_polIII_delta"/>
</dbReference>